<dbReference type="PANTHER" id="PTHR40079">
    <property type="entry name" value="MANNAN ENDO-1,4-BETA-MANNOSIDASE E-RELATED"/>
    <property type="match status" value="1"/>
</dbReference>
<feature type="active site" description="Nucleophile" evidence="4">
    <location>
        <position position="276"/>
    </location>
</feature>
<dbReference type="Proteomes" id="UP000485569">
    <property type="component" value="Unassembled WGS sequence"/>
</dbReference>
<evidence type="ECO:0000256" key="2">
    <source>
        <dbReference type="ARBA" id="ARBA00022801"/>
    </source>
</evidence>
<reference evidence="6" key="1">
    <citation type="submission" date="2017-02" db="EMBL/GenBank/DDBJ databases">
        <title>Delving into the versatile metabolic prowess of the omnipresent phylum Bacteroidetes.</title>
        <authorList>
            <person name="Nobu M.K."/>
            <person name="Mei R."/>
            <person name="Narihiro T."/>
            <person name="Kuroda K."/>
            <person name="Liu W.-T."/>
        </authorList>
    </citation>
    <scope>NUCLEOTIDE SEQUENCE</scope>
    <source>
        <strain evidence="6">ADurb.Bin276</strain>
    </source>
</reference>
<dbReference type="SUPFAM" id="SSF51445">
    <property type="entry name" value="(Trans)glycosidases"/>
    <property type="match status" value="1"/>
</dbReference>
<evidence type="ECO:0000256" key="4">
    <source>
        <dbReference type="PROSITE-ProRule" id="PRU01100"/>
    </source>
</evidence>
<keyword evidence="2 4" id="KW-0378">Hydrolase</keyword>
<comment type="similarity">
    <text evidence="1 4">Belongs to the glycosyl hydrolase 26 family.</text>
</comment>
<keyword evidence="3 4" id="KW-0326">Glycosidase</keyword>
<dbReference type="Gene3D" id="3.20.20.80">
    <property type="entry name" value="Glycosidases"/>
    <property type="match status" value="1"/>
</dbReference>
<dbReference type="InterPro" id="IPR022790">
    <property type="entry name" value="GH26_dom"/>
</dbReference>
<accession>A0A1V5SVP8</accession>
<dbReference type="InterPro" id="IPR000805">
    <property type="entry name" value="Glyco_hydro_26"/>
</dbReference>
<dbReference type="Pfam" id="PF02156">
    <property type="entry name" value="Glyco_hydro_26"/>
    <property type="match status" value="1"/>
</dbReference>
<proteinExistence type="inferred from homology"/>
<evidence type="ECO:0000313" key="6">
    <source>
        <dbReference type="EMBL" id="OQA58558.1"/>
    </source>
</evidence>
<comment type="caution">
    <text evidence="6">The sequence shown here is derived from an EMBL/GenBank/DDBJ whole genome shotgun (WGS) entry which is preliminary data.</text>
</comment>
<sequence length="360" mass="42148">MGSIYKHSRLFGFLLIAFLFFNFTNEGLAQKPAKISLPPSGYLYHGVYPGPEDLSGEENLITLKSLKLYETAVRKKAAWVYFSHEWSQGEDFPIDTITWIQEHGSIPFIRLMLRYKPQQNIKERVYTLDKIIQGNFDETLRAWAIAAHNYHNPLIVEYGTEVNGEWFPWNARWYGKRKGTEKFKQAYRHIIDVMRDENANNITWVFHVNNLDLPDEEWNRLEKYYPGNDYIDWIGVSIYGAQTPLSDDWPIFREALDAVYPRLVELAPDKPTVILEFAMTSGHPHGNQAQWAKDALENLGLNRWPAVIGFSWWNEAWENDDDPNHNTNMRVQENVELSKIFQKYVGENDQVLDELILEHH</sequence>
<feature type="domain" description="GH26" evidence="5">
    <location>
        <begin position="30"/>
        <end position="334"/>
    </location>
</feature>
<dbReference type="InterPro" id="IPR017853">
    <property type="entry name" value="GH"/>
</dbReference>
<dbReference type="EC" id="3.2.1.4" evidence="6"/>
<dbReference type="PANTHER" id="PTHR40079:SF4">
    <property type="entry name" value="GH26 DOMAIN-CONTAINING PROTEIN-RELATED"/>
    <property type="match status" value="1"/>
</dbReference>
<evidence type="ECO:0000256" key="3">
    <source>
        <dbReference type="ARBA" id="ARBA00023295"/>
    </source>
</evidence>
<dbReference type="PROSITE" id="PS51764">
    <property type="entry name" value="GH26"/>
    <property type="match status" value="1"/>
</dbReference>
<dbReference type="GO" id="GO:0008810">
    <property type="term" value="F:cellulase activity"/>
    <property type="evidence" value="ECO:0007669"/>
    <property type="project" value="UniProtKB-EC"/>
</dbReference>
<name>A0A1V5SVP8_9BACT</name>
<evidence type="ECO:0000259" key="5">
    <source>
        <dbReference type="PROSITE" id="PS51764"/>
    </source>
</evidence>
<dbReference type="EMBL" id="MWBQ01000070">
    <property type="protein sequence ID" value="OQA58558.1"/>
    <property type="molecule type" value="Genomic_DNA"/>
</dbReference>
<dbReference type="GO" id="GO:0006080">
    <property type="term" value="P:substituted mannan metabolic process"/>
    <property type="evidence" value="ECO:0007669"/>
    <property type="project" value="InterPro"/>
</dbReference>
<organism evidence="6">
    <name type="scientific">Candidatus Atribacter allofermentans</name>
    <dbReference type="NCBI Taxonomy" id="1852833"/>
    <lineage>
        <taxon>Bacteria</taxon>
        <taxon>Pseudomonadati</taxon>
        <taxon>Atribacterota</taxon>
        <taxon>Atribacteria</taxon>
        <taxon>Atribacterales</taxon>
        <taxon>Atribacteraceae</taxon>
        <taxon>Atribacter</taxon>
    </lineage>
</organism>
<dbReference type="AlphaFoldDB" id="A0A1V5SVP8"/>
<gene>
    <name evidence="6" type="primary">celH</name>
    <name evidence="6" type="ORF">BWY41_01033</name>
</gene>
<feature type="active site" description="Proton donor" evidence="4">
    <location>
        <position position="161"/>
    </location>
</feature>
<dbReference type="GO" id="GO:0016985">
    <property type="term" value="F:mannan endo-1,4-beta-mannosidase activity"/>
    <property type="evidence" value="ECO:0007669"/>
    <property type="project" value="InterPro"/>
</dbReference>
<protein>
    <submittedName>
        <fullName evidence="6">Endoglucanase H</fullName>
        <ecNumber evidence="6">3.2.1.4</ecNumber>
    </submittedName>
</protein>
<evidence type="ECO:0000256" key="1">
    <source>
        <dbReference type="ARBA" id="ARBA00007754"/>
    </source>
</evidence>